<dbReference type="EMBL" id="JAEDAJ010000001">
    <property type="protein sequence ID" value="MBK0330327.1"/>
    <property type="molecule type" value="Genomic_DNA"/>
</dbReference>
<sequence length="107" mass="11338">MDDHRSGSGEEIDDGSIEVSALAINVAVPEALQWTDTLRGQEFRLTSITVRLLPDSSLAAKAYGRPVEGGRGGYVSFPVPETPEIRALIEAGAREAAVRWSGQSGLG</sequence>
<dbReference type="Proteomes" id="UP000612352">
    <property type="component" value="Unassembled WGS sequence"/>
</dbReference>
<keyword evidence="2" id="KW-1185">Reference proteome</keyword>
<reference evidence="1 2" key="1">
    <citation type="submission" date="2020-12" db="EMBL/GenBank/DDBJ databases">
        <title>Brachybacterium sp. MASK1Z-5, whole genome shotgun sequence.</title>
        <authorList>
            <person name="Tuo L."/>
        </authorList>
    </citation>
    <scope>NUCLEOTIDE SEQUENCE [LARGE SCALE GENOMIC DNA]</scope>
    <source>
        <strain evidence="1 2">MASK1Z-5</strain>
    </source>
</reference>
<name>A0ABS1B7Y3_9MICO</name>
<dbReference type="RefSeq" id="WP_200500952.1">
    <property type="nucleotide sequence ID" value="NZ_JAEDAJ010000001.1"/>
</dbReference>
<organism evidence="1 2">
    <name type="scientific">Brachybacterium halotolerans</name>
    <dbReference type="NCBI Taxonomy" id="2795215"/>
    <lineage>
        <taxon>Bacteria</taxon>
        <taxon>Bacillati</taxon>
        <taxon>Actinomycetota</taxon>
        <taxon>Actinomycetes</taxon>
        <taxon>Micrococcales</taxon>
        <taxon>Dermabacteraceae</taxon>
        <taxon>Brachybacterium</taxon>
    </lineage>
</organism>
<gene>
    <name evidence="1" type="ORF">I8D64_02785</name>
</gene>
<protein>
    <submittedName>
        <fullName evidence="1">Uncharacterized protein</fullName>
    </submittedName>
</protein>
<evidence type="ECO:0000313" key="2">
    <source>
        <dbReference type="Proteomes" id="UP000612352"/>
    </source>
</evidence>
<proteinExistence type="predicted"/>
<evidence type="ECO:0000313" key="1">
    <source>
        <dbReference type="EMBL" id="MBK0330327.1"/>
    </source>
</evidence>
<comment type="caution">
    <text evidence="1">The sequence shown here is derived from an EMBL/GenBank/DDBJ whole genome shotgun (WGS) entry which is preliminary data.</text>
</comment>
<accession>A0ABS1B7Y3</accession>